<dbReference type="Pfam" id="PF02130">
    <property type="entry name" value="YbeY"/>
    <property type="match status" value="1"/>
</dbReference>
<keyword evidence="7" id="KW-0698">rRNA processing</keyword>
<comment type="cofactor">
    <cofactor evidence="7">
        <name>Zn(2+)</name>
        <dbReference type="ChEBI" id="CHEBI:29105"/>
    </cofactor>
    <text evidence="7">Binds 1 zinc ion.</text>
</comment>
<feature type="binding site" evidence="7">
    <location>
        <position position="126"/>
    </location>
    <ligand>
        <name>Zn(2+)</name>
        <dbReference type="ChEBI" id="CHEBI:29105"/>
        <note>catalytic</note>
    </ligand>
</feature>
<feature type="binding site" evidence="7">
    <location>
        <position position="136"/>
    </location>
    <ligand>
        <name>Zn(2+)</name>
        <dbReference type="ChEBI" id="CHEBI:29105"/>
        <note>catalytic</note>
    </ligand>
</feature>
<name>A0A0B9AFU9_9SPHN</name>
<dbReference type="PANTHER" id="PTHR46986">
    <property type="entry name" value="ENDORIBONUCLEASE YBEY, CHLOROPLASTIC"/>
    <property type="match status" value="1"/>
</dbReference>
<keyword evidence="2 7" id="KW-0540">Nuclease</keyword>
<dbReference type="PANTHER" id="PTHR46986:SF1">
    <property type="entry name" value="ENDORIBONUCLEASE YBEY, CHLOROPLASTIC"/>
    <property type="match status" value="1"/>
</dbReference>
<dbReference type="Proteomes" id="UP000031338">
    <property type="component" value="Unassembled WGS sequence"/>
</dbReference>
<keyword evidence="6 7" id="KW-0862">Zinc</keyword>
<keyword evidence="5 7" id="KW-0378">Hydrolase</keyword>
<dbReference type="PROSITE" id="PS01306">
    <property type="entry name" value="UPF0054"/>
    <property type="match status" value="1"/>
</dbReference>
<evidence type="ECO:0000313" key="9">
    <source>
        <dbReference type="Proteomes" id="UP000031338"/>
    </source>
</evidence>
<gene>
    <name evidence="7" type="primary">ybeY</name>
    <name evidence="8" type="ORF">NJ75_01374</name>
</gene>
<dbReference type="InterPro" id="IPR002036">
    <property type="entry name" value="YbeY"/>
</dbReference>
<dbReference type="GO" id="GO:0006364">
    <property type="term" value="P:rRNA processing"/>
    <property type="evidence" value="ECO:0007669"/>
    <property type="project" value="UniProtKB-UniRule"/>
</dbReference>
<dbReference type="GO" id="GO:0004521">
    <property type="term" value="F:RNA endonuclease activity"/>
    <property type="evidence" value="ECO:0007669"/>
    <property type="project" value="UniProtKB-UniRule"/>
</dbReference>
<comment type="similarity">
    <text evidence="1 7">Belongs to the endoribonuclease YbeY family.</text>
</comment>
<dbReference type="PATRIC" id="fig|48936.3.peg.1376"/>
<dbReference type="EC" id="3.1.-.-" evidence="7"/>
<keyword evidence="7" id="KW-0690">Ribosome biogenesis</keyword>
<dbReference type="InterPro" id="IPR023091">
    <property type="entry name" value="MetalPrtase_cat_dom_sf_prd"/>
</dbReference>
<keyword evidence="4 7" id="KW-0255">Endonuclease</keyword>
<organism evidence="8 9">
    <name type="scientific">Novosphingobium subterraneum</name>
    <dbReference type="NCBI Taxonomy" id="48936"/>
    <lineage>
        <taxon>Bacteria</taxon>
        <taxon>Pseudomonadati</taxon>
        <taxon>Pseudomonadota</taxon>
        <taxon>Alphaproteobacteria</taxon>
        <taxon>Sphingomonadales</taxon>
        <taxon>Sphingomonadaceae</taxon>
        <taxon>Novosphingobium</taxon>
    </lineage>
</organism>
<comment type="subcellular location">
    <subcellularLocation>
        <location evidence="7">Cytoplasm</location>
    </subcellularLocation>
</comment>
<keyword evidence="9" id="KW-1185">Reference proteome</keyword>
<dbReference type="GO" id="GO:0004222">
    <property type="term" value="F:metalloendopeptidase activity"/>
    <property type="evidence" value="ECO:0007669"/>
    <property type="project" value="InterPro"/>
</dbReference>
<dbReference type="Gene3D" id="3.40.390.30">
    <property type="entry name" value="Metalloproteases ('zincins'), catalytic domain"/>
    <property type="match status" value="1"/>
</dbReference>
<reference evidence="8 9" key="1">
    <citation type="submission" date="2014-10" db="EMBL/GenBank/DDBJ databases">
        <title>Draft genome sequence of Novosphingobium subterraneum DSM 12447.</title>
        <authorList>
            <person name="Gan H.M."/>
            <person name="Gan H.Y."/>
            <person name="Savka M.A."/>
        </authorList>
    </citation>
    <scope>NUCLEOTIDE SEQUENCE [LARGE SCALE GENOMIC DNA]</scope>
    <source>
        <strain evidence="8 9">DSM 12447</strain>
    </source>
</reference>
<evidence type="ECO:0000256" key="3">
    <source>
        <dbReference type="ARBA" id="ARBA00022723"/>
    </source>
</evidence>
<evidence type="ECO:0000256" key="5">
    <source>
        <dbReference type="ARBA" id="ARBA00022801"/>
    </source>
</evidence>
<comment type="caution">
    <text evidence="8">The sequence shown here is derived from an EMBL/GenBank/DDBJ whole genome shotgun (WGS) entry which is preliminary data.</text>
</comment>
<dbReference type="SUPFAM" id="SSF55486">
    <property type="entry name" value="Metalloproteases ('zincins'), catalytic domain"/>
    <property type="match status" value="1"/>
</dbReference>
<dbReference type="InterPro" id="IPR020549">
    <property type="entry name" value="YbeY_CS"/>
</dbReference>
<dbReference type="NCBIfam" id="TIGR00043">
    <property type="entry name" value="rRNA maturation RNase YbeY"/>
    <property type="match status" value="1"/>
</dbReference>
<dbReference type="HAMAP" id="MF_00009">
    <property type="entry name" value="Endoribonucl_YbeY"/>
    <property type="match status" value="1"/>
</dbReference>
<evidence type="ECO:0000256" key="7">
    <source>
        <dbReference type="HAMAP-Rule" id="MF_00009"/>
    </source>
</evidence>
<dbReference type="AlphaFoldDB" id="A0A0B9AFU9"/>
<dbReference type="EMBL" id="JRVC01000005">
    <property type="protein sequence ID" value="KHS48185.1"/>
    <property type="molecule type" value="Genomic_DNA"/>
</dbReference>
<keyword evidence="3 7" id="KW-0479">Metal-binding</keyword>
<keyword evidence="7" id="KW-0963">Cytoplasm</keyword>
<feature type="binding site" evidence="7">
    <location>
        <position position="130"/>
    </location>
    <ligand>
        <name>Zn(2+)</name>
        <dbReference type="ChEBI" id="CHEBI:29105"/>
        <note>catalytic</note>
    </ligand>
</feature>
<evidence type="ECO:0000313" key="8">
    <source>
        <dbReference type="EMBL" id="KHS48185.1"/>
    </source>
</evidence>
<proteinExistence type="inferred from homology"/>
<sequence length="167" mass="18232">MSAPILEIDIDPVWGEETDWEDLANRAAEATAQIAGELAHENLLVSLVMADDEEVHALNKQWRAKDKPTNVLSFPMLSREEVLHAARDTDAPGMLGDLILAHGVCTREAAEKGVSVEVHATHLVVHGLLHLAGYDHELGEAEAEEMENLERKALALMGIADPYAVED</sequence>
<dbReference type="STRING" id="48936.NJ75_01374"/>
<dbReference type="GO" id="GO:0005737">
    <property type="term" value="C:cytoplasm"/>
    <property type="evidence" value="ECO:0007669"/>
    <property type="project" value="UniProtKB-SubCell"/>
</dbReference>
<evidence type="ECO:0000256" key="6">
    <source>
        <dbReference type="ARBA" id="ARBA00022833"/>
    </source>
</evidence>
<dbReference type="GO" id="GO:0008270">
    <property type="term" value="F:zinc ion binding"/>
    <property type="evidence" value="ECO:0007669"/>
    <property type="project" value="UniProtKB-UniRule"/>
</dbReference>
<evidence type="ECO:0000256" key="4">
    <source>
        <dbReference type="ARBA" id="ARBA00022759"/>
    </source>
</evidence>
<protein>
    <recommendedName>
        <fullName evidence="7">Endoribonuclease YbeY</fullName>
        <ecNumber evidence="7">3.1.-.-</ecNumber>
    </recommendedName>
</protein>
<comment type="function">
    <text evidence="7">Single strand-specific metallo-endoribonuclease involved in late-stage 70S ribosome quality control and in maturation of the 3' terminus of the 16S rRNA.</text>
</comment>
<evidence type="ECO:0000256" key="1">
    <source>
        <dbReference type="ARBA" id="ARBA00010875"/>
    </source>
</evidence>
<accession>A0A0B9AFU9</accession>
<evidence type="ECO:0000256" key="2">
    <source>
        <dbReference type="ARBA" id="ARBA00022722"/>
    </source>
</evidence>
<dbReference type="RefSeq" id="WP_039332751.1">
    <property type="nucleotide sequence ID" value="NZ_JBNNWK010000004.1"/>
</dbReference>